<reference evidence="3" key="1">
    <citation type="journal article" date="2019" name="Int. J. Syst. Evol. Microbiol.">
        <title>The Global Catalogue of Microorganisms (GCM) 10K type strain sequencing project: providing services to taxonomists for standard genome sequencing and annotation.</title>
        <authorList>
            <consortium name="The Broad Institute Genomics Platform"/>
            <consortium name="The Broad Institute Genome Sequencing Center for Infectious Disease"/>
            <person name="Wu L."/>
            <person name="Ma J."/>
        </authorList>
    </citation>
    <scope>NUCLEOTIDE SEQUENCE [LARGE SCALE GENOMIC DNA]</scope>
    <source>
        <strain evidence="3">CCUG 57401</strain>
    </source>
</reference>
<dbReference type="InterPro" id="IPR052917">
    <property type="entry name" value="Stress-Dev_Protein"/>
</dbReference>
<sequence>MSKTDTPQEKLWHLIKDMKFAMFTHRHADGKLHAHPLTTQNRAIDEKGMLYFFVSKATELGQRVQADGNVGLSYGDPGKDTWVSITGTATVSEDRALKERLFNPMVKAWFPGGLEDPNLELIEVHIDHAEYWDIHESKMTQLLKMATAAVTGTPPTMGDHKELNMG</sequence>
<dbReference type="PANTHER" id="PTHR34818:SF1">
    <property type="entry name" value="PROTEIN BLI-3"/>
    <property type="match status" value="1"/>
</dbReference>
<evidence type="ECO:0000259" key="1">
    <source>
        <dbReference type="Pfam" id="PF16242"/>
    </source>
</evidence>
<comment type="caution">
    <text evidence="2">The sequence shown here is derived from an EMBL/GenBank/DDBJ whole genome shotgun (WGS) entry which is preliminary data.</text>
</comment>
<dbReference type="InterPro" id="IPR038725">
    <property type="entry name" value="YdaG_split_barrel_FMN-bd"/>
</dbReference>
<evidence type="ECO:0000313" key="3">
    <source>
        <dbReference type="Proteomes" id="UP001596037"/>
    </source>
</evidence>
<evidence type="ECO:0000313" key="2">
    <source>
        <dbReference type="EMBL" id="MFC5498834.1"/>
    </source>
</evidence>
<dbReference type="RefSeq" id="WP_376850912.1">
    <property type="nucleotide sequence ID" value="NZ_JBHSMF010000009.1"/>
</dbReference>
<dbReference type="Pfam" id="PF16242">
    <property type="entry name" value="Pyrid_ox_like"/>
    <property type="match status" value="1"/>
</dbReference>
<dbReference type="Gene3D" id="2.30.110.10">
    <property type="entry name" value="Electron Transport, Fmn-binding Protein, Chain A"/>
    <property type="match status" value="1"/>
</dbReference>
<name>A0ABW0NIU0_9BURK</name>
<accession>A0ABW0NIU0</accession>
<gene>
    <name evidence="2" type="ORF">ACFPOE_14900</name>
</gene>
<dbReference type="PANTHER" id="PTHR34818">
    <property type="entry name" value="PROTEIN BLI-3"/>
    <property type="match status" value="1"/>
</dbReference>
<keyword evidence="3" id="KW-1185">Reference proteome</keyword>
<feature type="domain" description="General stress protein FMN-binding split barrel" evidence="1">
    <location>
        <begin position="8"/>
        <end position="153"/>
    </location>
</feature>
<proteinExistence type="predicted"/>
<organism evidence="2 3">
    <name type="scientific">Caenimonas terrae</name>
    <dbReference type="NCBI Taxonomy" id="696074"/>
    <lineage>
        <taxon>Bacteria</taxon>
        <taxon>Pseudomonadati</taxon>
        <taxon>Pseudomonadota</taxon>
        <taxon>Betaproteobacteria</taxon>
        <taxon>Burkholderiales</taxon>
        <taxon>Comamonadaceae</taxon>
        <taxon>Caenimonas</taxon>
    </lineage>
</organism>
<dbReference type="EMBL" id="JBHSMF010000009">
    <property type="protein sequence ID" value="MFC5498834.1"/>
    <property type="molecule type" value="Genomic_DNA"/>
</dbReference>
<dbReference type="SUPFAM" id="SSF50475">
    <property type="entry name" value="FMN-binding split barrel"/>
    <property type="match status" value="1"/>
</dbReference>
<dbReference type="Proteomes" id="UP001596037">
    <property type="component" value="Unassembled WGS sequence"/>
</dbReference>
<dbReference type="InterPro" id="IPR012349">
    <property type="entry name" value="Split_barrel_FMN-bd"/>
</dbReference>
<protein>
    <submittedName>
        <fullName evidence="2">Pyridoxamine 5'-phosphate oxidase family protein</fullName>
    </submittedName>
</protein>